<accession>A0AAV3W747</accession>
<sequence length="262" mass="30557">MGMELERETGWKLHPIGGDTGQAYMGTKDEEKLFLKRNSSPFLAALSLEGISPKLIWTKRIGNGDVLTAQEWCNGRNLFKDEMHSSRVAKILKKVHQSESLKRMLQRVGGRFIHPKDLLSEYRANLASELIEHPQLKKAHQWLIDTKLEIIIDSEISVCHGDVSRKNWLLSEEDQLYLVDWDSAILADLAYDIGQLFSRYIEKKEWNDWLREYDHEISESFLQRINWYVIMTLLMDVKEAHRKGQFIKMNNAIVKIDQLMSV</sequence>
<name>A0AAV3W747_9LACT</name>
<dbReference type="Gene3D" id="3.90.1200.10">
    <property type="match status" value="1"/>
</dbReference>
<protein>
    <submittedName>
        <fullName evidence="2">Aminoglycoside phosphotransferase</fullName>
    </submittedName>
</protein>
<gene>
    <name evidence="2" type="ORF">M132T_00340</name>
</gene>
<dbReference type="InterPro" id="IPR002575">
    <property type="entry name" value="Aminoglycoside_PTrfase"/>
</dbReference>
<organism evidence="2 3">
    <name type="scientific">Marinilactibacillus psychrotolerans</name>
    <dbReference type="NCBI Taxonomy" id="191770"/>
    <lineage>
        <taxon>Bacteria</taxon>
        <taxon>Bacillati</taxon>
        <taxon>Bacillota</taxon>
        <taxon>Bacilli</taxon>
        <taxon>Lactobacillales</taxon>
        <taxon>Carnobacteriaceae</taxon>
        <taxon>Marinilactibacillus</taxon>
    </lineage>
</organism>
<proteinExistence type="predicted"/>
<evidence type="ECO:0000313" key="3">
    <source>
        <dbReference type="Proteomes" id="UP000887127"/>
    </source>
</evidence>
<evidence type="ECO:0000313" key="2">
    <source>
        <dbReference type="EMBL" id="GEQ34526.1"/>
    </source>
</evidence>
<comment type="caution">
    <text evidence="2">The sequence shown here is derived from an EMBL/GenBank/DDBJ whole genome shotgun (WGS) entry which is preliminary data.</text>
</comment>
<dbReference type="PANTHER" id="PTHR40086:SF1">
    <property type="entry name" value="CELL CYCLE REGULATOR CCRZ"/>
    <property type="match status" value="1"/>
</dbReference>
<dbReference type="Pfam" id="PF01636">
    <property type="entry name" value="APH"/>
    <property type="match status" value="1"/>
</dbReference>
<reference evidence="2" key="1">
    <citation type="submission" date="2019-08" db="EMBL/GenBank/DDBJ databases">
        <title>Marinilactibacillus psychrotolerans M13-2T whole genome sequencing project.</title>
        <authorList>
            <person name="Ishikawa M."/>
            <person name="Suzuki T."/>
            <person name="Matsutani M."/>
        </authorList>
    </citation>
    <scope>NUCLEOTIDE SEQUENCE</scope>
    <source>
        <strain evidence="2">M13-2T</strain>
    </source>
</reference>
<dbReference type="SUPFAM" id="SSF56112">
    <property type="entry name" value="Protein kinase-like (PK-like)"/>
    <property type="match status" value="1"/>
</dbReference>
<dbReference type="PANTHER" id="PTHR40086">
    <property type="entry name" value="PHOSPHOTRANSFERASE YTMP-RELATED"/>
    <property type="match status" value="1"/>
</dbReference>
<dbReference type="EMBL" id="BKBI01000001">
    <property type="protein sequence ID" value="GEQ34526.1"/>
    <property type="molecule type" value="Genomic_DNA"/>
</dbReference>
<dbReference type="InterPro" id="IPR011009">
    <property type="entry name" value="Kinase-like_dom_sf"/>
</dbReference>
<evidence type="ECO:0000259" key="1">
    <source>
        <dbReference type="Pfam" id="PF01636"/>
    </source>
</evidence>
<dbReference type="AlphaFoldDB" id="A0AAV3W747"/>
<dbReference type="InterPro" id="IPR052077">
    <property type="entry name" value="CcrZ_PhaseVar_Mediator"/>
</dbReference>
<feature type="domain" description="Aminoglycoside phosphotransferase" evidence="1">
    <location>
        <begin position="42"/>
        <end position="215"/>
    </location>
</feature>
<dbReference type="Proteomes" id="UP000887127">
    <property type="component" value="Unassembled WGS sequence"/>
</dbReference>